<gene>
    <name evidence="2" type="ORF">BP6252_07642</name>
</gene>
<evidence type="ECO:0000313" key="3">
    <source>
        <dbReference type="Proteomes" id="UP000256645"/>
    </source>
</evidence>
<dbReference type="OrthoDB" id="2924818at2759"/>
<sequence length="396" mass="43609">MSSLTLSSAPAPVVKRGRGRPRKVDRPLSAAANKGEKKAKKEKAEGVAITPPTSVRRSTRTMRSSEKEKEEEREEEGQSKKKKWTEPPLAFASPATRIKEKDEDGVIYEDRAPVKALPESPTTRMNHEYSDEKSLGCTKASDRKENKAIQTELNALAWGNVRYYPSLPQICFEKDRAIIGAEAQIVSIPASTSPAITTINREEKRGFYFAYDEDMDTSFLQSRHPSALLIGAAKLADYKFVINEAGFAAIVPHKGSQVYGILFSVLASALANMESELAVEGMYKKACVEVEMVEFGLNTWGHTRLQSDRELAEATGGLGEGELIRALVCVSSAEVKEPGAIDDKLIPYMNRAILEGLAEGFPDAYVEELRKVVPRPVAPWNMGGRKSKKKSKKTGE</sequence>
<dbReference type="CDD" id="cd06661">
    <property type="entry name" value="GGCT_like"/>
    <property type="match status" value="1"/>
</dbReference>
<protein>
    <submittedName>
        <fullName evidence="2">Uncharacterized protein</fullName>
    </submittedName>
</protein>
<keyword evidence="3" id="KW-1185">Reference proteome</keyword>
<dbReference type="EMBL" id="PDLM01000008">
    <property type="protein sequence ID" value="RDW71079.1"/>
    <property type="molecule type" value="Genomic_DNA"/>
</dbReference>
<dbReference type="AlphaFoldDB" id="A0A3D8RAK1"/>
<organism evidence="2 3">
    <name type="scientific">Coleophoma cylindrospora</name>
    <dbReference type="NCBI Taxonomy" id="1849047"/>
    <lineage>
        <taxon>Eukaryota</taxon>
        <taxon>Fungi</taxon>
        <taxon>Dikarya</taxon>
        <taxon>Ascomycota</taxon>
        <taxon>Pezizomycotina</taxon>
        <taxon>Leotiomycetes</taxon>
        <taxon>Helotiales</taxon>
        <taxon>Dermateaceae</taxon>
        <taxon>Coleophoma</taxon>
    </lineage>
</organism>
<comment type="caution">
    <text evidence="2">The sequence shown here is derived from an EMBL/GenBank/DDBJ whole genome shotgun (WGS) entry which is preliminary data.</text>
</comment>
<name>A0A3D8RAK1_9HELO</name>
<dbReference type="Proteomes" id="UP000256645">
    <property type="component" value="Unassembled WGS sequence"/>
</dbReference>
<dbReference type="InterPro" id="IPR013024">
    <property type="entry name" value="GGCT-like"/>
</dbReference>
<dbReference type="STRING" id="1849047.A0A3D8RAK1"/>
<feature type="compositionally biased region" description="Low complexity" evidence="1">
    <location>
        <begin position="46"/>
        <end position="56"/>
    </location>
</feature>
<dbReference type="InterPro" id="IPR036568">
    <property type="entry name" value="GGCT-like_sf"/>
</dbReference>
<proteinExistence type="predicted"/>
<evidence type="ECO:0000313" key="2">
    <source>
        <dbReference type="EMBL" id="RDW71079.1"/>
    </source>
</evidence>
<dbReference type="Gene3D" id="3.10.490.10">
    <property type="entry name" value="Gamma-glutamyl cyclotransferase-like"/>
    <property type="match status" value="1"/>
</dbReference>
<evidence type="ECO:0000256" key="1">
    <source>
        <dbReference type="SAM" id="MobiDB-lite"/>
    </source>
</evidence>
<accession>A0A3D8RAK1</accession>
<reference evidence="2 3" key="1">
    <citation type="journal article" date="2018" name="IMA Fungus">
        <title>IMA Genome-F 9: Draft genome sequence of Annulohypoxylon stygium, Aspergillus mulundensis, Berkeleyomyces basicola (syn. Thielaviopsis basicola), Ceratocystis smalleyi, two Cercospora beticola strains, Coleophoma cylindrospora, Fusarium fracticaudum, Phialophora cf. hyalina, and Morchella septimelata.</title>
        <authorList>
            <person name="Wingfield B.D."/>
            <person name="Bills G.F."/>
            <person name="Dong Y."/>
            <person name="Huang W."/>
            <person name="Nel W.J."/>
            <person name="Swalarsk-Parry B.S."/>
            <person name="Vaghefi N."/>
            <person name="Wilken P.M."/>
            <person name="An Z."/>
            <person name="de Beer Z.W."/>
            <person name="De Vos L."/>
            <person name="Chen L."/>
            <person name="Duong T.A."/>
            <person name="Gao Y."/>
            <person name="Hammerbacher A."/>
            <person name="Kikkert J.R."/>
            <person name="Li Y."/>
            <person name="Li H."/>
            <person name="Li K."/>
            <person name="Li Q."/>
            <person name="Liu X."/>
            <person name="Ma X."/>
            <person name="Naidoo K."/>
            <person name="Pethybridge S.J."/>
            <person name="Sun J."/>
            <person name="Steenkamp E.T."/>
            <person name="van der Nest M.A."/>
            <person name="van Wyk S."/>
            <person name="Wingfield M.J."/>
            <person name="Xiong C."/>
            <person name="Yue Q."/>
            <person name="Zhang X."/>
        </authorList>
    </citation>
    <scope>NUCLEOTIDE SEQUENCE [LARGE SCALE GENOMIC DNA]</scope>
    <source>
        <strain evidence="2 3">BP6252</strain>
    </source>
</reference>
<dbReference type="SUPFAM" id="SSF110857">
    <property type="entry name" value="Gamma-glutamyl cyclotransferase-like"/>
    <property type="match status" value="1"/>
</dbReference>
<feature type="region of interest" description="Disordered" evidence="1">
    <location>
        <begin position="1"/>
        <end position="100"/>
    </location>
</feature>